<comment type="catalytic activity">
    <reaction evidence="12">
        <text>a hydroperoxide + [thioredoxin]-dithiol = an alcohol + [thioredoxin]-disulfide + H2O</text>
        <dbReference type="Rhea" id="RHEA:62620"/>
        <dbReference type="Rhea" id="RHEA-COMP:10698"/>
        <dbReference type="Rhea" id="RHEA-COMP:10700"/>
        <dbReference type="ChEBI" id="CHEBI:15377"/>
        <dbReference type="ChEBI" id="CHEBI:29950"/>
        <dbReference type="ChEBI" id="CHEBI:30879"/>
        <dbReference type="ChEBI" id="CHEBI:35924"/>
        <dbReference type="ChEBI" id="CHEBI:50058"/>
        <dbReference type="EC" id="1.11.1.24"/>
    </reaction>
</comment>
<evidence type="ECO:0000256" key="9">
    <source>
        <dbReference type="ARBA" id="ARBA00032824"/>
    </source>
</evidence>
<organism evidence="15 16">
    <name type="scientific">Candidatus Geothrix odensensis</name>
    <dbReference type="NCBI Taxonomy" id="2954440"/>
    <lineage>
        <taxon>Bacteria</taxon>
        <taxon>Pseudomonadati</taxon>
        <taxon>Acidobacteriota</taxon>
        <taxon>Holophagae</taxon>
        <taxon>Holophagales</taxon>
        <taxon>Holophagaceae</taxon>
        <taxon>Geothrix</taxon>
    </lineage>
</organism>
<dbReference type="GO" id="GO:0005737">
    <property type="term" value="C:cytoplasm"/>
    <property type="evidence" value="ECO:0007669"/>
    <property type="project" value="TreeGrafter"/>
</dbReference>
<keyword evidence="7" id="KW-1015">Disulfide bond</keyword>
<feature type="domain" description="Thioredoxin" evidence="14">
    <location>
        <begin position="3"/>
        <end position="156"/>
    </location>
</feature>
<dbReference type="AlphaFoldDB" id="A0A936F2W7"/>
<dbReference type="InterPro" id="IPR036249">
    <property type="entry name" value="Thioredoxin-like_sf"/>
</dbReference>
<evidence type="ECO:0000256" key="11">
    <source>
        <dbReference type="ARBA" id="ARBA00042639"/>
    </source>
</evidence>
<dbReference type="EMBL" id="JADKCH010000009">
    <property type="protein sequence ID" value="MBK8572820.1"/>
    <property type="molecule type" value="Genomic_DNA"/>
</dbReference>
<proteinExistence type="inferred from homology"/>
<comment type="caution">
    <text evidence="15">The sequence shown here is derived from an EMBL/GenBank/DDBJ whole genome shotgun (WGS) entry which is preliminary data.</text>
</comment>
<evidence type="ECO:0000259" key="14">
    <source>
        <dbReference type="PROSITE" id="PS51352"/>
    </source>
</evidence>
<evidence type="ECO:0000256" key="5">
    <source>
        <dbReference type="ARBA" id="ARBA00022862"/>
    </source>
</evidence>
<dbReference type="GO" id="GO:0008379">
    <property type="term" value="F:thioredoxin peroxidase activity"/>
    <property type="evidence" value="ECO:0007669"/>
    <property type="project" value="TreeGrafter"/>
</dbReference>
<name>A0A936F2W7_9BACT</name>
<evidence type="ECO:0000313" key="15">
    <source>
        <dbReference type="EMBL" id="MBK8572820.1"/>
    </source>
</evidence>
<comment type="subunit">
    <text evidence="2">Monomer.</text>
</comment>
<comment type="similarity">
    <text evidence="10">Belongs to the peroxiredoxin family. BCP/PrxQ subfamily.</text>
</comment>
<evidence type="ECO:0000256" key="7">
    <source>
        <dbReference type="ARBA" id="ARBA00023157"/>
    </source>
</evidence>
<sequence>MSPHVGHPLPAFSLQDDQGTTVTAKDFQGRWTVLYAYPKDSTPGCTTEACDFRDNLARVLSLGAQVYGISRDSLKSHQNFIAKQSLPFRLLSDPDLALLKPLGAFGKKVMYGKEMEGIIRSTFLIDPKGVIRHVWPKVSVKGHVQDVLETLAKLKG</sequence>
<dbReference type="PROSITE" id="PS51352">
    <property type="entry name" value="THIOREDOXIN_2"/>
    <property type="match status" value="1"/>
</dbReference>
<evidence type="ECO:0000256" key="8">
    <source>
        <dbReference type="ARBA" id="ARBA00023284"/>
    </source>
</evidence>
<evidence type="ECO:0000256" key="1">
    <source>
        <dbReference type="ARBA" id="ARBA00003330"/>
    </source>
</evidence>
<dbReference type="EC" id="1.11.1.24" evidence="3"/>
<keyword evidence="6" id="KW-0560">Oxidoreductase</keyword>
<feature type="active site" description="Cysteine sulfenic acid (-SOH) intermediate; for peroxidase activity" evidence="13">
    <location>
        <position position="45"/>
    </location>
</feature>
<dbReference type="PANTHER" id="PTHR42801:SF4">
    <property type="entry name" value="AHPC_TSA FAMILY PROTEIN"/>
    <property type="match status" value="1"/>
</dbReference>
<dbReference type="PIRSF" id="PIRSF000239">
    <property type="entry name" value="AHPC"/>
    <property type="match status" value="1"/>
</dbReference>
<accession>A0A936F2W7</accession>
<evidence type="ECO:0000256" key="4">
    <source>
        <dbReference type="ARBA" id="ARBA00022559"/>
    </source>
</evidence>
<keyword evidence="4" id="KW-0575">Peroxidase</keyword>
<dbReference type="FunFam" id="3.40.30.10:FF:000007">
    <property type="entry name" value="Thioredoxin-dependent thiol peroxidase"/>
    <property type="match status" value="1"/>
</dbReference>
<keyword evidence="8" id="KW-0676">Redox-active center</keyword>
<dbReference type="Gene3D" id="3.40.30.10">
    <property type="entry name" value="Glutaredoxin"/>
    <property type="match status" value="1"/>
</dbReference>
<dbReference type="GO" id="GO:0034599">
    <property type="term" value="P:cellular response to oxidative stress"/>
    <property type="evidence" value="ECO:0007669"/>
    <property type="project" value="TreeGrafter"/>
</dbReference>
<evidence type="ECO:0000256" key="6">
    <source>
        <dbReference type="ARBA" id="ARBA00023002"/>
    </source>
</evidence>
<evidence type="ECO:0000256" key="12">
    <source>
        <dbReference type="ARBA" id="ARBA00049091"/>
    </source>
</evidence>
<evidence type="ECO:0000256" key="13">
    <source>
        <dbReference type="PIRSR" id="PIRSR000239-1"/>
    </source>
</evidence>
<dbReference type="InterPro" id="IPR050924">
    <property type="entry name" value="Peroxiredoxin_BCP/PrxQ"/>
</dbReference>
<dbReference type="InterPro" id="IPR000866">
    <property type="entry name" value="AhpC/TSA"/>
</dbReference>
<evidence type="ECO:0000256" key="3">
    <source>
        <dbReference type="ARBA" id="ARBA00013017"/>
    </source>
</evidence>
<dbReference type="CDD" id="cd03017">
    <property type="entry name" value="PRX_BCP"/>
    <property type="match status" value="1"/>
</dbReference>
<dbReference type="InterPro" id="IPR024706">
    <property type="entry name" value="Peroxiredoxin_AhpC-typ"/>
</dbReference>
<reference evidence="15 16" key="1">
    <citation type="submission" date="2020-10" db="EMBL/GenBank/DDBJ databases">
        <title>Connecting structure to function with the recovery of over 1000 high-quality activated sludge metagenome-assembled genomes encoding full-length rRNA genes using long-read sequencing.</title>
        <authorList>
            <person name="Singleton C.M."/>
            <person name="Petriglieri F."/>
            <person name="Kristensen J.M."/>
            <person name="Kirkegaard R.H."/>
            <person name="Michaelsen T.Y."/>
            <person name="Andersen M.H."/>
            <person name="Karst S.M."/>
            <person name="Dueholm M.S."/>
            <person name="Nielsen P.H."/>
            <person name="Albertsen M."/>
        </authorList>
    </citation>
    <scope>NUCLEOTIDE SEQUENCE [LARGE SCALE GENOMIC DNA]</scope>
    <source>
        <strain evidence="15">OdNE_18-Q3-R46-58_MAXAC.008</strain>
    </source>
</reference>
<evidence type="ECO:0000313" key="16">
    <source>
        <dbReference type="Proteomes" id="UP000709959"/>
    </source>
</evidence>
<dbReference type="SUPFAM" id="SSF52833">
    <property type="entry name" value="Thioredoxin-like"/>
    <property type="match status" value="1"/>
</dbReference>
<dbReference type="Proteomes" id="UP000709959">
    <property type="component" value="Unassembled WGS sequence"/>
</dbReference>
<keyword evidence="5" id="KW-0049">Antioxidant</keyword>
<dbReference type="Pfam" id="PF00578">
    <property type="entry name" value="AhpC-TSA"/>
    <property type="match status" value="1"/>
</dbReference>
<gene>
    <name evidence="15" type="ORF">IPN91_09290</name>
</gene>
<evidence type="ECO:0000256" key="10">
    <source>
        <dbReference type="ARBA" id="ARBA00038489"/>
    </source>
</evidence>
<protein>
    <recommendedName>
        <fullName evidence="3">thioredoxin-dependent peroxiredoxin</fullName>
        <ecNumber evidence="3">1.11.1.24</ecNumber>
    </recommendedName>
    <alternativeName>
        <fullName evidence="9">Thioredoxin peroxidase</fullName>
    </alternativeName>
    <alternativeName>
        <fullName evidence="11">Thioredoxin-dependent peroxiredoxin Bcp</fullName>
    </alternativeName>
</protein>
<evidence type="ECO:0000256" key="2">
    <source>
        <dbReference type="ARBA" id="ARBA00011245"/>
    </source>
</evidence>
<dbReference type="InterPro" id="IPR013766">
    <property type="entry name" value="Thioredoxin_domain"/>
</dbReference>
<comment type="function">
    <text evidence="1">Thiol-specific peroxidase that catalyzes the reduction of hydrogen peroxide and organic hydroperoxides to water and alcohols, respectively. Plays a role in cell protection against oxidative stress by detoxifying peroxides and as sensor of hydrogen peroxide-mediated signaling events.</text>
</comment>
<dbReference type="PANTHER" id="PTHR42801">
    <property type="entry name" value="THIOREDOXIN-DEPENDENT PEROXIDE REDUCTASE"/>
    <property type="match status" value="1"/>
</dbReference>
<dbReference type="GO" id="GO:0045454">
    <property type="term" value="P:cell redox homeostasis"/>
    <property type="evidence" value="ECO:0007669"/>
    <property type="project" value="TreeGrafter"/>
</dbReference>